<evidence type="ECO:0000313" key="2">
    <source>
        <dbReference type="EMBL" id="EPE36963.1"/>
    </source>
</evidence>
<dbReference type="RefSeq" id="XP_008076278.1">
    <property type="nucleotide sequence ID" value="XM_008078087.1"/>
</dbReference>
<protein>
    <submittedName>
        <fullName evidence="2">Uncharacterized protein</fullName>
    </submittedName>
</protein>
<keyword evidence="3" id="KW-1185">Reference proteome</keyword>
<dbReference type="GeneID" id="19468174"/>
<reference evidence="2 3" key="1">
    <citation type="journal article" date="2013" name="BMC Genomics">
        <title>Genomics-driven discovery of the pneumocandin biosynthetic gene cluster in the fungus Glarea lozoyensis.</title>
        <authorList>
            <person name="Chen L."/>
            <person name="Yue Q."/>
            <person name="Zhang X."/>
            <person name="Xiang M."/>
            <person name="Wang C."/>
            <person name="Li S."/>
            <person name="Che Y."/>
            <person name="Ortiz-Lopez F.J."/>
            <person name="Bills G.F."/>
            <person name="Liu X."/>
            <person name="An Z."/>
        </authorList>
    </citation>
    <scope>NUCLEOTIDE SEQUENCE [LARGE SCALE GENOMIC DNA]</scope>
    <source>
        <strain evidence="3">ATCC 20868 / MF5171</strain>
    </source>
</reference>
<evidence type="ECO:0000256" key="1">
    <source>
        <dbReference type="SAM" id="MobiDB-lite"/>
    </source>
</evidence>
<proteinExistence type="predicted"/>
<organism evidence="2 3">
    <name type="scientific">Glarea lozoyensis (strain ATCC 20868 / MF5171)</name>
    <dbReference type="NCBI Taxonomy" id="1116229"/>
    <lineage>
        <taxon>Eukaryota</taxon>
        <taxon>Fungi</taxon>
        <taxon>Dikarya</taxon>
        <taxon>Ascomycota</taxon>
        <taxon>Pezizomycotina</taxon>
        <taxon>Leotiomycetes</taxon>
        <taxon>Helotiales</taxon>
        <taxon>Helotiaceae</taxon>
        <taxon>Glarea</taxon>
    </lineage>
</organism>
<dbReference type="AlphaFoldDB" id="S3EFJ9"/>
<dbReference type="Proteomes" id="UP000016922">
    <property type="component" value="Unassembled WGS sequence"/>
</dbReference>
<dbReference type="EMBL" id="KE145352">
    <property type="protein sequence ID" value="EPE36963.1"/>
    <property type="molecule type" value="Genomic_DNA"/>
</dbReference>
<dbReference type="KEGG" id="glz:GLAREA_09126"/>
<accession>S3EFJ9</accession>
<feature type="region of interest" description="Disordered" evidence="1">
    <location>
        <begin position="92"/>
        <end position="126"/>
    </location>
</feature>
<dbReference type="HOGENOM" id="CLU_1981789_0_0_1"/>
<gene>
    <name evidence="2" type="ORF">GLAREA_09126</name>
</gene>
<sequence length="126" mass="13637">MSGIGLRLMWAMMGYSCVVHLKQANWQIERQLLNAFLLGANNNSARPATLRLLYAHSRCIERLPGWVGLVGQLTYQPMASHARAVDPIGLLGPKPSPAKAETPTPCFDRGPGAKISALDGPFEPDA</sequence>
<name>S3EFJ9_GLAL2</name>
<evidence type="ECO:0000313" key="3">
    <source>
        <dbReference type="Proteomes" id="UP000016922"/>
    </source>
</evidence>